<dbReference type="Gene3D" id="1.20.120.550">
    <property type="entry name" value="Membrane associated eicosanoid/glutathione metabolism-like domain"/>
    <property type="match status" value="1"/>
</dbReference>
<proteinExistence type="predicted"/>
<keyword evidence="2 5" id="KW-0812">Transmembrane</keyword>
<feature type="transmembrane region" description="Helical" evidence="5">
    <location>
        <begin position="106"/>
        <end position="127"/>
    </location>
</feature>
<keyword evidence="7" id="KW-1185">Reference proteome</keyword>
<evidence type="ECO:0000256" key="4">
    <source>
        <dbReference type="ARBA" id="ARBA00023136"/>
    </source>
</evidence>
<dbReference type="Proteomes" id="UP001431221">
    <property type="component" value="Unassembled WGS sequence"/>
</dbReference>
<dbReference type="PANTHER" id="PTHR35814:SF1">
    <property type="entry name" value="GLUTATHIONE S-TRANSFERASE-RELATED"/>
    <property type="match status" value="1"/>
</dbReference>
<evidence type="ECO:0000313" key="6">
    <source>
        <dbReference type="EMBL" id="MCK7614942.1"/>
    </source>
</evidence>
<feature type="transmembrane region" description="Helical" evidence="5">
    <location>
        <begin position="6"/>
        <end position="29"/>
    </location>
</feature>
<dbReference type="SUPFAM" id="SSF161084">
    <property type="entry name" value="MAPEG domain-like"/>
    <property type="match status" value="1"/>
</dbReference>
<reference evidence="6" key="1">
    <citation type="submission" date="2022-04" db="EMBL/GenBank/DDBJ databases">
        <title>Roseibium sp. CAU 1639 isolated from mud.</title>
        <authorList>
            <person name="Kim W."/>
        </authorList>
    </citation>
    <scope>NUCLEOTIDE SEQUENCE</scope>
    <source>
        <strain evidence="6">CAU 1639</strain>
    </source>
</reference>
<keyword evidence="3 5" id="KW-1133">Transmembrane helix</keyword>
<dbReference type="PANTHER" id="PTHR35814">
    <property type="match status" value="1"/>
</dbReference>
<accession>A0ABT0GZT2</accession>
<comment type="caution">
    <text evidence="6">The sequence shown here is derived from an EMBL/GenBank/DDBJ whole genome shotgun (WGS) entry which is preliminary data.</text>
</comment>
<evidence type="ECO:0000256" key="3">
    <source>
        <dbReference type="ARBA" id="ARBA00022989"/>
    </source>
</evidence>
<sequence>MVLSVTLYFIAGFALAQVVITNLVGLARIKNEVHFYDEGDLDLRRNVRAHGNFTETVPMSLMAMAAAEISGTPPILLVLGGAFLVVGRAMHYWIIRTRGWGNARAISMVLTLVAMAGFAIATLWNLLTGG</sequence>
<dbReference type="RefSeq" id="WP_248157810.1">
    <property type="nucleotide sequence ID" value="NZ_JALNMJ010000020.1"/>
</dbReference>
<dbReference type="EMBL" id="JALNMJ010000020">
    <property type="protein sequence ID" value="MCK7614942.1"/>
    <property type="molecule type" value="Genomic_DNA"/>
</dbReference>
<evidence type="ECO:0000256" key="5">
    <source>
        <dbReference type="SAM" id="Phobius"/>
    </source>
</evidence>
<protein>
    <submittedName>
        <fullName evidence="6">MAPEG family protein</fullName>
    </submittedName>
</protein>
<gene>
    <name evidence="6" type="ORF">M0H32_22450</name>
</gene>
<evidence type="ECO:0000313" key="7">
    <source>
        <dbReference type="Proteomes" id="UP001431221"/>
    </source>
</evidence>
<comment type="subcellular location">
    <subcellularLocation>
        <location evidence="1">Membrane</location>
    </subcellularLocation>
</comment>
<feature type="transmembrane region" description="Helical" evidence="5">
    <location>
        <begin position="75"/>
        <end position="94"/>
    </location>
</feature>
<keyword evidence="4 5" id="KW-0472">Membrane</keyword>
<dbReference type="Pfam" id="PF01124">
    <property type="entry name" value="MAPEG"/>
    <property type="match status" value="1"/>
</dbReference>
<evidence type="ECO:0000256" key="1">
    <source>
        <dbReference type="ARBA" id="ARBA00004370"/>
    </source>
</evidence>
<dbReference type="InterPro" id="IPR023352">
    <property type="entry name" value="MAPEG-like_dom_sf"/>
</dbReference>
<organism evidence="6 7">
    <name type="scientific">Roseibium sediminicola</name>
    <dbReference type="NCBI Taxonomy" id="2933272"/>
    <lineage>
        <taxon>Bacteria</taxon>
        <taxon>Pseudomonadati</taxon>
        <taxon>Pseudomonadota</taxon>
        <taxon>Alphaproteobacteria</taxon>
        <taxon>Hyphomicrobiales</taxon>
        <taxon>Stappiaceae</taxon>
        <taxon>Roseibium</taxon>
    </lineage>
</organism>
<evidence type="ECO:0000256" key="2">
    <source>
        <dbReference type="ARBA" id="ARBA00022692"/>
    </source>
</evidence>
<dbReference type="InterPro" id="IPR001129">
    <property type="entry name" value="Membr-assoc_MAPEG"/>
</dbReference>
<name>A0ABT0GZT2_9HYPH</name>